<protein>
    <submittedName>
        <fullName evidence="2">Uncharacterized protein</fullName>
    </submittedName>
</protein>
<feature type="compositionally biased region" description="Polar residues" evidence="1">
    <location>
        <begin position="1"/>
        <end position="13"/>
    </location>
</feature>
<evidence type="ECO:0000313" key="2">
    <source>
        <dbReference type="EMBL" id="KAJ0217287.1"/>
    </source>
</evidence>
<evidence type="ECO:0000256" key="1">
    <source>
        <dbReference type="SAM" id="MobiDB-lite"/>
    </source>
</evidence>
<proteinExistence type="predicted"/>
<sequence length="88" mass="9037">MAPTTAILTTPSKRSTEAPPTLSPADPTPPSIFPAKTSVDFTNKVTVADGGTLKASTPELSAKSSVEGTNKVNVDGDEVKLLLKRATA</sequence>
<feature type="region of interest" description="Disordered" evidence="1">
    <location>
        <begin position="1"/>
        <end position="32"/>
    </location>
</feature>
<evidence type="ECO:0000313" key="3">
    <source>
        <dbReference type="Proteomes" id="UP000235145"/>
    </source>
</evidence>
<dbReference type="AlphaFoldDB" id="A0A9R1W6L2"/>
<comment type="caution">
    <text evidence="2">The sequence shown here is derived from an EMBL/GenBank/DDBJ whole genome shotgun (WGS) entry which is preliminary data.</text>
</comment>
<organism evidence="2 3">
    <name type="scientific">Lactuca sativa</name>
    <name type="common">Garden lettuce</name>
    <dbReference type="NCBI Taxonomy" id="4236"/>
    <lineage>
        <taxon>Eukaryota</taxon>
        <taxon>Viridiplantae</taxon>
        <taxon>Streptophyta</taxon>
        <taxon>Embryophyta</taxon>
        <taxon>Tracheophyta</taxon>
        <taxon>Spermatophyta</taxon>
        <taxon>Magnoliopsida</taxon>
        <taxon>eudicotyledons</taxon>
        <taxon>Gunneridae</taxon>
        <taxon>Pentapetalae</taxon>
        <taxon>asterids</taxon>
        <taxon>campanulids</taxon>
        <taxon>Asterales</taxon>
        <taxon>Asteraceae</taxon>
        <taxon>Cichorioideae</taxon>
        <taxon>Cichorieae</taxon>
        <taxon>Lactucinae</taxon>
        <taxon>Lactuca</taxon>
    </lineage>
</organism>
<accession>A0A9R1W6L2</accession>
<reference evidence="2 3" key="1">
    <citation type="journal article" date="2017" name="Nat. Commun.">
        <title>Genome assembly with in vitro proximity ligation data and whole-genome triplication in lettuce.</title>
        <authorList>
            <person name="Reyes-Chin-Wo S."/>
            <person name="Wang Z."/>
            <person name="Yang X."/>
            <person name="Kozik A."/>
            <person name="Arikit S."/>
            <person name="Song C."/>
            <person name="Xia L."/>
            <person name="Froenicke L."/>
            <person name="Lavelle D.O."/>
            <person name="Truco M.J."/>
            <person name="Xia R."/>
            <person name="Zhu S."/>
            <person name="Xu C."/>
            <person name="Xu H."/>
            <person name="Xu X."/>
            <person name="Cox K."/>
            <person name="Korf I."/>
            <person name="Meyers B.C."/>
            <person name="Michelmore R.W."/>
        </authorList>
    </citation>
    <scope>NUCLEOTIDE SEQUENCE [LARGE SCALE GENOMIC DNA]</scope>
    <source>
        <strain evidence="3">cv. Salinas</strain>
        <tissue evidence="2">Seedlings</tissue>
    </source>
</reference>
<gene>
    <name evidence="2" type="ORF">LSAT_V11C300109610</name>
</gene>
<keyword evidence="3" id="KW-1185">Reference proteome</keyword>
<name>A0A9R1W6L2_LACSA</name>
<dbReference type="Proteomes" id="UP000235145">
    <property type="component" value="Unassembled WGS sequence"/>
</dbReference>
<dbReference type="EMBL" id="NBSK02000003">
    <property type="protein sequence ID" value="KAJ0217287.1"/>
    <property type="molecule type" value="Genomic_DNA"/>
</dbReference>